<dbReference type="Proteomes" id="UP000265515">
    <property type="component" value="Unassembled WGS sequence"/>
</dbReference>
<dbReference type="SUPFAM" id="SSF53098">
    <property type="entry name" value="Ribonuclease H-like"/>
    <property type="match status" value="1"/>
</dbReference>
<reference evidence="2 3" key="1">
    <citation type="journal article" date="2018" name="Cell">
        <title>The Chara Genome: Secondary Complexity and Implications for Plant Terrestrialization.</title>
        <authorList>
            <person name="Nishiyama T."/>
            <person name="Sakayama H."/>
            <person name="Vries J.D."/>
            <person name="Buschmann H."/>
            <person name="Saint-Marcoux D."/>
            <person name="Ullrich K.K."/>
            <person name="Haas F.B."/>
            <person name="Vanderstraeten L."/>
            <person name="Becker D."/>
            <person name="Lang D."/>
            <person name="Vosolsobe S."/>
            <person name="Rombauts S."/>
            <person name="Wilhelmsson P.K.I."/>
            <person name="Janitza P."/>
            <person name="Kern R."/>
            <person name="Heyl A."/>
            <person name="Rumpler F."/>
            <person name="Villalobos L.I.A.C."/>
            <person name="Clay J.M."/>
            <person name="Skokan R."/>
            <person name="Toyoda A."/>
            <person name="Suzuki Y."/>
            <person name="Kagoshima H."/>
            <person name="Schijlen E."/>
            <person name="Tajeshwar N."/>
            <person name="Catarino B."/>
            <person name="Hetherington A.J."/>
            <person name="Saltykova A."/>
            <person name="Bonnot C."/>
            <person name="Breuninger H."/>
            <person name="Symeonidi A."/>
            <person name="Radhakrishnan G.V."/>
            <person name="Van Nieuwerburgh F."/>
            <person name="Deforce D."/>
            <person name="Chang C."/>
            <person name="Karol K.G."/>
            <person name="Hedrich R."/>
            <person name="Ulvskov P."/>
            <person name="Glockner G."/>
            <person name="Delwiche C.F."/>
            <person name="Petrasek J."/>
            <person name="Van de Peer Y."/>
            <person name="Friml J."/>
            <person name="Beilby M."/>
            <person name="Dolan L."/>
            <person name="Kohara Y."/>
            <person name="Sugano S."/>
            <person name="Fujiyama A."/>
            <person name="Delaux P.-M."/>
            <person name="Quint M."/>
            <person name="TheiBen G."/>
            <person name="Hagemann M."/>
            <person name="Harholt J."/>
            <person name="Dunand C."/>
            <person name="Zachgo S."/>
            <person name="Langdale J."/>
            <person name="Maumus F."/>
            <person name="Straeten D.V.D."/>
            <person name="Gould S.B."/>
            <person name="Rensing S.A."/>
        </authorList>
    </citation>
    <scope>NUCLEOTIDE SEQUENCE [LARGE SCALE GENOMIC DNA]</scope>
    <source>
        <strain evidence="2 3">S276</strain>
    </source>
</reference>
<name>A0A388L4L3_CHABU</name>
<comment type="caution">
    <text evidence="2">The sequence shown here is derived from an EMBL/GenBank/DDBJ whole genome shotgun (WGS) entry which is preliminary data.</text>
</comment>
<feature type="compositionally biased region" description="Basic and acidic residues" evidence="1">
    <location>
        <begin position="610"/>
        <end position="624"/>
    </location>
</feature>
<organism evidence="2 3">
    <name type="scientific">Chara braunii</name>
    <name type="common">Braun's stonewort</name>
    <dbReference type="NCBI Taxonomy" id="69332"/>
    <lineage>
        <taxon>Eukaryota</taxon>
        <taxon>Viridiplantae</taxon>
        <taxon>Streptophyta</taxon>
        <taxon>Charophyceae</taxon>
        <taxon>Charales</taxon>
        <taxon>Characeae</taxon>
        <taxon>Chara</taxon>
    </lineage>
</organism>
<dbReference type="AlphaFoldDB" id="A0A388L4L3"/>
<dbReference type="Gramene" id="GBG77246">
    <property type="protein sequence ID" value="GBG77246"/>
    <property type="gene ID" value="CBR_g23574"/>
</dbReference>
<dbReference type="PANTHER" id="PTHR32166:SF123">
    <property type="entry name" value="BED-TYPE DOMAIN-CONTAINING PROTEIN"/>
    <property type="match status" value="1"/>
</dbReference>
<sequence>MSEGVCVGHRNVVELSARPSELAVATATIPRGLSADAGCYHRPFRTGGFAQFCGSSCSGHGSESRNNTFGNPAVCTARWEPGALDVEVGRSAPANEPPPVRDGGGSAAFDEENTRAFIESRRWGRDVGTSAGLAPMFRSGIQSPAARGGTAVAPAAPARCSSEHPWLPPPPSQVAQRPVVDHVHASARPDPSHVPADARQSAFIPRVGEQAEHGLPAEDDPPPVFPDGLHRGERRGDGGFQKDESVKHIFWIPCVAHIMDLILEDIGGIDWVASRIPQARLVTRFFKCHGHVREVLEAYSKKTLLRSVETRFGTNVIMMTRLVKLRAKLTQVVGDDRWRETVWSTSKICKDTAEVTACIGSPPWWEDSRALCKMLEPIMDMLRLVDSDTRQISKILRRYEEMIASCLSACRDIDQDQQDAIVEVFLRRRTMFKTPAHTAAMMLDPEFQDATLCDDAEVMEDEAAVDQQLVRGTGALAKVTEEELSLARERMRAVSRMGAERRVAESDRRGRRAGGQGRGGRGRAGVGGPTRGDVRFASRTRRQRADGHIRRARMRWDEGDFLFDNTSSDDDDFFALGIHAAMDDDRGGGGGDGDDVGDGDGPGDTYRAGDGGRKDRLRCGGRRDDSIASRVRRRRVHIATDTGARVMQQDPVVVSEDDMGDPSNEMRRDPVDVEAQASPAAAMVTEEDTGVRITHPRSPAPVVGTEEETEFGGPAQRSLGGSLEAVSADFVAHGDHGSQQLSDGVSSVHPPDEGPQREPHRGPTETLAARPLGVIRSDGGEGVGQDTAQPGSADAGRSFGGPIERRGSSTTHPDIVRPNAHDVGDGHTDEPLPHLMGMRDIMRPPPSRPLAADPVAHGQATQSALPTRSFYNGAGMDRRAGDIEQASACGPTDVPAGARSIGNVDGTCRDSMRAYEEQHGRPIRAKTIDVHDTRTATARLSRAKKKGTGASIPYHRRRPQPFFRNRDETRQMPTVADG</sequence>
<feature type="compositionally biased region" description="Basic and acidic residues" evidence="1">
    <location>
        <begin position="750"/>
        <end position="763"/>
    </location>
</feature>
<gene>
    <name evidence="2" type="ORF">CBR_g23574</name>
</gene>
<dbReference type="PANTHER" id="PTHR32166">
    <property type="entry name" value="OSJNBA0013A04.12 PROTEIN"/>
    <property type="match status" value="1"/>
</dbReference>
<proteinExistence type="predicted"/>
<dbReference type="EMBL" id="BFEA01000263">
    <property type="protein sequence ID" value="GBG77246.1"/>
    <property type="molecule type" value="Genomic_DNA"/>
</dbReference>
<evidence type="ECO:0000313" key="3">
    <source>
        <dbReference type="Proteomes" id="UP000265515"/>
    </source>
</evidence>
<dbReference type="InterPro" id="IPR012337">
    <property type="entry name" value="RNaseH-like_sf"/>
</dbReference>
<feature type="region of interest" description="Disordered" evidence="1">
    <location>
        <begin position="686"/>
        <end position="721"/>
    </location>
</feature>
<protein>
    <recommendedName>
        <fullName evidence="4">DUF659 domain-containing protein</fullName>
    </recommendedName>
</protein>
<feature type="region of interest" description="Disordered" evidence="1">
    <location>
        <begin position="584"/>
        <end position="624"/>
    </location>
</feature>
<feature type="region of interest" description="Disordered" evidence="1">
    <location>
        <begin position="734"/>
        <end position="827"/>
    </location>
</feature>
<feature type="compositionally biased region" description="Basic and acidic residues" evidence="1">
    <location>
        <begin position="497"/>
        <end position="508"/>
    </location>
</feature>
<feature type="compositionally biased region" description="Gly residues" evidence="1">
    <location>
        <begin position="513"/>
        <end position="530"/>
    </location>
</feature>
<feature type="region of interest" description="Disordered" evidence="1">
    <location>
        <begin position="934"/>
        <end position="978"/>
    </location>
</feature>
<evidence type="ECO:0000313" key="2">
    <source>
        <dbReference type="EMBL" id="GBG77246.1"/>
    </source>
</evidence>
<dbReference type="OrthoDB" id="2438421at2759"/>
<evidence type="ECO:0008006" key="4">
    <source>
        <dbReference type="Google" id="ProtNLM"/>
    </source>
</evidence>
<evidence type="ECO:0000256" key="1">
    <source>
        <dbReference type="SAM" id="MobiDB-lite"/>
    </source>
</evidence>
<accession>A0A388L4L3</accession>
<feature type="region of interest" description="Disordered" evidence="1">
    <location>
        <begin position="497"/>
        <end position="533"/>
    </location>
</feature>
<keyword evidence="3" id="KW-1185">Reference proteome</keyword>